<dbReference type="Gene3D" id="3.30.300.160">
    <property type="entry name" value="Type II secretion system, protein E, N-terminal domain"/>
    <property type="match status" value="1"/>
</dbReference>
<dbReference type="CDD" id="cd01129">
    <property type="entry name" value="PulE-GspE-like"/>
    <property type="match status" value="1"/>
</dbReference>
<dbReference type="Gene3D" id="3.30.450.90">
    <property type="match status" value="1"/>
</dbReference>
<dbReference type="InterPro" id="IPR001482">
    <property type="entry name" value="T2SS/T4SS_dom"/>
</dbReference>
<keyword evidence="2" id="KW-0547">Nucleotide-binding</keyword>
<dbReference type="SMART" id="SM00382">
    <property type="entry name" value="AAA"/>
    <property type="match status" value="1"/>
</dbReference>
<dbReference type="InterPro" id="IPR027417">
    <property type="entry name" value="P-loop_NTPase"/>
</dbReference>
<dbReference type="GO" id="GO:0005524">
    <property type="term" value="F:ATP binding"/>
    <property type="evidence" value="ECO:0007669"/>
    <property type="project" value="UniProtKB-KW"/>
</dbReference>
<dbReference type="STRING" id="596151.DesfrDRAFT_3554"/>
<dbReference type="Pfam" id="PF05157">
    <property type="entry name" value="MshEN"/>
    <property type="match status" value="1"/>
</dbReference>
<dbReference type="PANTHER" id="PTHR30258">
    <property type="entry name" value="TYPE II SECRETION SYSTEM PROTEIN GSPE-RELATED"/>
    <property type="match status" value="1"/>
</dbReference>
<dbReference type="GO" id="GO:0016887">
    <property type="term" value="F:ATP hydrolysis activity"/>
    <property type="evidence" value="ECO:0007669"/>
    <property type="project" value="TreeGrafter"/>
</dbReference>
<dbReference type="Gene3D" id="3.40.50.300">
    <property type="entry name" value="P-loop containing nucleotide triphosphate hydrolases"/>
    <property type="match status" value="1"/>
</dbReference>
<gene>
    <name evidence="5" type="ORF">DesfrDRAFT_3554</name>
</gene>
<dbReference type="Proteomes" id="UP000006250">
    <property type="component" value="Unassembled WGS sequence"/>
</dbReference>
<evidence type="ECO:0000313" key="5">
    <source>
        <dbReference type="EMBL" id="EFL49700.1"/>
    </source>
</evidence>
<dbReference type="FunFam" id="3.30.450.90:FF:000001">
    <property type="entry name" value="Type II secretion system ATPase GspE"/>
    <property type="match status" value="1"/>
</dbReference>
<reference evidence="5 6" key="1">
    <citation type="submission" date="2010-08" db="EMBL/GenBank/DDBJ databases">
        <title>The draft genome of Desulfovibrio fructosovorans JJ.</title>
        <authorList>
            <consortium name="US DOE Joint Genome Institute (JGI-PGF)"/>
            <person name="Lucas S."/>
            <person name="Copeland A."/>
            <person name="Lapidus A."/>
            <person name="Cheng J.-F."/>
            <person name="Bruce D."/>
            <person name="Goodwin L."/>
            <person name="Pitluck S."/>
            <person name="Land M.L."/>
            <person name="Hauser L."/>
            <person name="Chang Y.-J."/>
            <person name="Jeffries C."/>
            <person name="Wall J.D."/>
            <person name="Stahl D.A."/>
            <person name="Arkin A.P."/>
            <person name="Dehal P."/>
            <person name="Stolyar S.M."/>
            <person name="Hazen T.C."/>
            <person name="Woyke T.J."/>
        </authorList>
    </citation>
    <scope>NUCLEOTIDE SEQUENCE [LARGE SCALE GENOMIC DNA]</scope>
    <source>
        <strain evidence="5 6">JJ</strain>
    </source>
</reference>
<evidence type="ECO:0000256" key="3">
    <source>
        <dbReference type="ARBA" id="ARBA00022840"/>
    </source>
</evidence>
<dbReference type="InterPro" id="IPR007831">
    <property type="entry name" value="T2SS_GspE_N"/>
</dbReference>
<dbReference type="SUPFAM" id="SSF160246">
    <property type="entry name" value="EspE N-terminal domain-like"/>
    <property type="match status" value="1"/>
</dbReference>
<accession>E1K104</accession>
<dbReference type="PROSITE" id="PS00662">
    <property type="entry name" value="T2SP_E"/>
    <property type="match status" value="1"/>
</dbReference>
<dbReference type="GO" id="GO:0005886">
    <property type="term" value="C:plasma membrane"/>
    <property type="evidence" value="ECO:0007669"/>
    <property type="project" value="TreeGrafter"/>
</dbReference>
<keyword evidence="6" id="KW-1185">Reference proteome</keyword>
<evidence type="ECO:0000313" key="6">
    <source>
        <dbReference type="Proteomes" id="UP000006250"/>
    </source>
</evidence>
<dbReference type="FunFam" id="3.40.50.300:FF:000398">
    <property type="entry name" value="Type IV pilus assembly ATPase PilB"/>
    <property type="match status" value="1"/>
</dbReference>
<comment type="caution">
    <text evidence="5">The sequence shown here is derived from an EMBL/GenBank/DDBJ whole genome shotgun (WGS) entry which is preliminary data.</text>
</comment>
<dbReference type="PANTHER" id="PTHR30258:SF2">
    <property type="entry name" value="COMG OPERON PROTEIN 1"/>
    <property type="match status" value="1"/>
</dbReference>
<sequence length="528" mass="58525">MVEQKQVDETRLLDFFATRLGLEILPNIPDAWLDFRYVEPFPIAYLKRNLAVVIARQEGILETVVADPLHLEIIDDVRHLLGDVPVRPALATARTVLSAINRSYGKAEGRLDASLWDMADEMDLPFDSPNEDGISRDLLDETSAAPVIKLVNQIIFKAIRNNASDIHIEPGQHGFKVRYRLDGVLHPIEDVPKSLQAPVLSRLKVMARLNIAEKRLPQDGRIEIRLGEQHVDIRVSILPTALGERAVLRLLDKNATILGLGELGLSPEGLAEMENLVALSHGMILVTGPTGSGKTTSLYAAINHIHSPNRNILTIEDPVEYQLEGIGQMQVNTKIDLTFAAGLRAMVRQDPDVILVGEIRDAETARIAVQAAMTGHLVFSTLHTNDAATAVSRLLDLGIEPFLLTSACRVLMAQRLIRVLCPSCKREDVLSDEEMAGLRLEERPAPRVYRSVGCPECLHTGYKGRTAIYEMIKMTEGMQELIMETPDMRLIRQLAVTEGMIPLRDDGIRKVLLGLTTVEEVHRATALL</sequence>
<dbReference type="InterPro" id="IPR037257">
    <property type="entry name" value="T2SS_E_N_sf"/>
</dbReference>
<evidence type="ECO:0000256" key="1">
    <source>
        <dbReference type="ARBA" id="ARBA00006611"/>
    </source>
</evidence>
<dbReference type="Pfam" id="PF00437">
    <property type="entry name" value="T2SSE"/>
    <property type="match status" value="1"/>
</dbReference>
<evidence type="ECO:0000259" key="4">
    <source>
        <dbReference type="PROSITE" id="PS00662"/>
    </source>
</evidence>
<dbReference type="InterPro" id="IPR003593">
    <property type="entry name" value="AAA+_ATPase"/>
</dbReference>
<keyword evidence="3" id="KW-0067">ATP-binding</keyword>
<proteinExistence type="inferred from homology"/>
<feature type="domain" description="Bacterial type II secretion system protein E" evidence="4">
    <location>
        <begin position="347"/>
        <end position="361"/>
    </location>
</feature>
<dbReference type="EMBL" id="AECZ01000035">
    <property type="protein sequence ID" value="EFL49700.1"/>
    <property type="molecule type" value="Genomic_DNA"/>
</dbReference>
<evidence type="ECO:0000256" key="2">
    <source>
        <dbReference type="ARBA" id="ARBA00022741"/>
    </source>
</evidence>
<dbReference type="SUPFAM" id="SSF52540">
    <property type="entry name" value="P-loop containing nucleoside triphosphate hydrolases"/>
    <property type="match status" value="1"/>
</dbReference>
<organism evidence="5 6">
    <name type="scientific">Solidesulfovibrio fructosivorans JJ]</name>
    <dbReference type="NCBI Taxonomy" id="596151"/>
    <lineage>
        <taxon>Bacteria</taxon>
        <taxon>Pseudomonadati</taxon>
        <taxon>Thermodesulfobacteriota</taxon>
        <taxon>Desulfovibrionia</taxon>
        <taxon>Desulfovibrionales</taxon>
        <taxon>Desulfovibrionaceae</taxon>
        <taxon>Solidesulfovibrio</taxon>
    </lineage>
</organism>
<protein>
    <submittedName>
        <fullName evidence="5">Type II secretion system protein E</fullName>
    </submittedName>
</protein>
<comment type="similarity">
    <text evidence="1">Belongs to the GSP E family.</text>
</comment>
<name>E1K104_SOLFR</name>
<dbReference type="eggNOG" id="COG2804">
    <property type="taxonomic scope" value="Bacteria"/>
</dbReference>
<dbReference type="AlphaFoldDB" id="E1K104"/>